<name>A0ACB8ZKY5_CICIN</name>
<dbReference type="Proteomes" id="UP001055811">
    <property type="component" value="Linkage Group LG08"/>
</dbReference>
<organism evidence="1 2">
    <name type="scientific">Cichorium intybus</name>
    <name type="common">Chicory</name>
    <dbReference type="NCBI Taxonomy" id="13427"/>
    <lineage>
        <taxon>Eukaryota</taxon>
        <taxon>Viridiplantae</taxon>
        <taxon>Streptophyta</taxon>
        <taxon>Embryophyta</taxon>
        <taxon>Tracheophyta</taxon>
        <taxon>Spermatophyta</taxon>
        <taxon>Magnoliopsida</taxon>
        <taxon>eudicotyledons</taxon>
        <taxon>Gunneridae</taxon>
        <taxon>Pentapetalae</taxon>
        <taxon>asterids</taxon>
        <taxon>campanulids</taxon>
        <taxon>Asterales</taxon>
        <taxon>Asteraceae</taxon>
        <taxon>Cichorioideae</taxon>
        <taxon>Cichorieae</taxon>
        <taxon>Cichoriinae</taxon>
        <taxon>Cichorium</taxon>
    </lineage>
</organism>
<proteinExistence type="predicted"/>
<gene>
    <name evidence="1" type="ORF">L2E82_42051</name>
</gene>
<dbReference type="EMBL" id="CM042016">
    <property type="protein sequence ID" value="KAI3698477.1"/>
    <property type="molecule type" value="Genomic_DNA"/>
</dbReference>
<reference evidence="2" key="1">
    <citation type="journal article" date="2022" name="Mol. Ecol. Resour.">
        <title>The genomes of chicory, endive, great burdock and yacon provide insights into Asteraceae palaeo-polyploidization history and plant inulin production.</title>
        <authorList>
            <person name="Fan W."/>
            <person name="Wang S."/>
            <person name="Wang H."/>
            <person name="Wang A."/>
            <person name="Jiang F."/>
            <person name="Liu H."/>
            <person name="Zhao H."/>
            <person name="Xu D."/>
            <person name="Zhang Y."/>
        </authorList>
    </citation>
    <scope>NUCLEOTIDE SEQUENCE [LARGE SCALE GENOMIC DNA]</scope>
    <source>
        <strain evidence="2">cv. Punajuju</strain>
    </source>
</reference>
<evidence type="ECO:0000313" key="2">
    <source>
        <dbReference type="Proteomes" id="UP001055811"/>
    </source>
</evidence>
<evidence type="ECO:0000313" key="1">
    <source>
        <dbReference type="EMBL" id="KAI3698477.1"/>
    </source>
</evidence>
<reference evidence="1 2" key="2">
    <citation type="journal article" date="2022" name="Mol. Ecol. Resour.">
        <title>The genomes of chicory, endive, great burdock and yacon provide insights into Asteraceae paleo-polyploidization history and plant inulin production.</title>
        <authorList>
            <person name="Fan W."/>
            <person name="Wang S."/>
            <person name="Wang H."/>
            <person name="Wang A."/>
            <person name="Jiang F."/>
            <person name="Liu H."/>
            <person name="Zhao H."/>
            <person name="Xu D."/>
            <person name="Zhang Y."/>
        </authorList>
    </citation>
    <scope>NUCLEOTIDE SEQUENCE [LARGE SCALE GENOMIC DNA]</scope>
    <source>
        <strain evidence="2">cv. Punajuju</strain>
        <tissue evidence="1">Leaves</tissue>
    </source>
</reference>
<keyword evidence="2" id="KW-1185">Reference proteome</keyword>
<protein>
    <submittedName>
        <fullName evidence="1">Uncharacterized protein</fullName>
    </submittedName>
</protein>
<accession>A0ACB8ZKY5</accession>
<comment type="caution">
    <text evidence="1">The sequence shown here is derived from an EMBL/GenBank/DDBJ whole genome shotgun (WGS) entry which is preliminary data.</text>
</comment>
<sequence>MMVNLTSLDLGSNNFSGTIPANLASCLKLKAINLARNNLIGEVPETFKNFPSLSYLSLSNCSLNNISTALKVLQHCPNLTVLVLTINFYNEQLPPDDDLQFKALKALVIANCRLTGSIPPWLNGLTQLQLLDLSWNHLTGSIPGYFGDFKSLFYLDLSNNSLSGEIPKNLTQLQSLISRDISLEEPSPDFPFFKRRNTSMAQYKQIMRFPPFLDLSSNHLTGPIWREFGNLKKLHVLDLKHNNLSGTIPGSLSGMSSIEMLDLSFNSLTGTIPASLVSLSFLSKFSVAYNNLTGFIPSGGQFPTFANSSFEGNSGLCGEFFMNCRKSQDPLQTPASEKKKDRAIILPVLTGFGIGFLVTVIVLLVVPAIRDKNKTD</sequence>